<evidence type="ECO:0000256" key="5">
    <source>
        <dbReference type="RuleBase" id="RU362110"/>
    </source>
</evidence>
<evidence type="ECO:0000256" key="3">
    <source>
        <dbReference type="ARBA" id="ARBA00022801"/>
    </source>
</evidence>
<dbReference type="EC" id="3.2.1.26" evidence="2"/>
<keyword evidence="4 5" id="KW-0326">Glycosidase</keyword>
<dbReference type="Proteomes" id="UP000522163">
    <property type="component" value="Unassembled WGS sequence"/>
</dbReference>
<proteinExistence type="inferred from homology"/>
<evidence type="ECO:0000256" key="2">
    <source>
        <dbReference type="ARBA" id="ARBA00012758"/>
    </source>
</evidence>
<dbReference type="PANTHER" id="PTHR43101">
    <property type="entry name" value="BETA-FRUCTOSIDASE"/>
    <property type="match status" value="1"/>
</dbReference>
<accession>A0A7W9SEQ6</accession>
<feature type="domain" description="Glycosyl hydrolase family 32 C-terminal" evidence="7">
    <location>
        <begin position="394"/>
        <end position="523"/>
    </location>
</feature>
<organism evidence="8 9">
    <name type="scientific">Oribacterium sinus</name>
    <dbReference type="NCBI Taxonomy" id="237576"/>
    <lineage>
        <taxon>Bacteria</taxon>
        <taxon>Bacillati</taxon>
        <taxon>Bacillota</taxon>
        <taxon>Clostridia</taxon>
        <taxon>Lachnospirales</taxon>
        <taxon>Lachnospiraceae</taxon>
        <taxon>Oribacterium</taxon>
    </lineage>
</organism>
<dbReference type="Pfam" id="PF08244">
    <property type="entry name" value="Glyco_hydro_32C"/>
    <property type="match status" value="1"/>
</dbReference>
<evidence type="ECO:0000256" key="4">
    <source>
        <dbReference type="ARBA" id="ARBA00023295"/>
    </source>
</evidence>
<reference evidence="8 9" key="1">
    <citation type="submission" date="2020-08" db="EMBL/GenBank/DDBJ databases">
        <title>Genomic Encyclopedia of Type Strains, Phase IV (KMG-IV): sequencing the most valuable type-strain genomes for metagenomic binning, comparative biology and taxonomic classification.</title>
        <authorList>
            <person name="Goeker M."/>
        </authorList>
    </citation>
    <scope>NUCLEOTIDE SEQUENCE [LARGE SCALE GENOMIC DNA]</scope>
    <source>
        <strain evidence="8 9">DSM 17245</strain>
    </source>
</reference>
<dbReference type="SUPFAM" id="SSF75005">
    <property type="entry name" value="Arabinanase/levansucrase/invertase"/>
    <property type="match status" value="1"/>
</dbReference>
<dbReference type="Pfam" id="PF00251">
    <property type="entry name" value="Glyco_hydro_32N"/>
    <property type="match status" value="1"/>
</dbReference>
<protein>
    <recommendedName>
        <fullName evidence="2">beta-fructofuranosidase</fullName>
        <ecNumber evidence="2">3.2.1.26</ecNumber>
    </recommendedName>
</protein>
<dbReference type="InterPro" id="IPR013189">
    <property type="entry name" value="Glyco_hydro_32_C"/>
</dbReference>
<dbReference type="PANTHER" id="PTHR43101:SF1">
    <property type="entry name" value="BETA-FRUCTOSIDASE"/>
    <property type="match status" value="1"/>
</dbReference>
<dbReference type="InterPro" id="IPR013148">
    <property type="entry name" value="Glyco_hydro_32_N"/>
</dbReference>
<evidence type="ECO:0000256" key="1">
    <source>
        <dbReference type="ARBA" id="ARBA00009902"/>
    </source>
</evidence>
<keyword evidence="3 5" id="KW-0378">Hydrolase</keyword>
<dbReference type="InterPro" id="IPR018053">
    <property type="entry name" value="Glyco_hydro_32_AS"/>
</dbReference>
<dbReference type="RefSeq" id="WP_183682382.1">
    <property type="nucleotide sequence ID" value="NZ_JACHHH010000002.1"/>
</dbReference>
<dbReference type="PROSITE" id="PS00609">
    <property type="entry name" value="GLYCOSYL_HYDROL_F32"/>
    <property type="match status" value="1"/>
</dbReference>
<comment type="similarity">
    <text evidence="1 5">Belongs to the glycosyl hydrolase 32 family.</text>
</comment>
<dbReference type="InterPro" id="IPR001362">
    <property type="entry name" value="Glyco_hydro_32"/>
</dbReference>
<dbReference type="SMART" id="SM00640">
    <property type="entry name" value="Glyco_32"/>
    <property type="match status" value="1"/>
</dbReference>
<evidence type="ECO:0000259" key="7">
    <source>
        <dbReference type="Pfam" id="PF08244"/>
    </source>
</evidence>
<evidence type="ECO:0000313" key="9">
    <source>
        <dbReference type="Proteomes" id="UP000522163"/>
    </source>
</evidence>
<evidence type="ECO:0000259" key="6">
    <source>
        <dbReference type="Pfam" id="PF00251"/>
    </source>
</evidence>
<sequence length="543" mass="62636">MKQISNKISKKLSLARSFEKAHFSEIQRQERPGFHLSPALGWLNDPNGFSFYKEEYHLFYQYNPYSTRWDAMHWGHWTSKDLLHWDYQEASLAPDEDYETGVFSGTAIADKDGSHLIMYTADYSTDLSGKNGVRRETQCIARGDGREYQKFRGNPVLSEKDLPEEFTMEDFRDPKLWIGKDGKYYAVTVARKKRDNLGAALLFSSENSVEWQYLDTIRENDGSFGGMWECPDFFFLEGRPVLSISVMNMKNTSPLFRNGNCTVVFVGDTIEKEKGILPESQKGKEENRTEEFLGNWIQQTMEQAKPQALDLGFDFYAPQTMERDGRRIMVGWMQAPEGGSNAPENAKWYGQMSFPRELFFRGDRLCQRPIPEIQKLYKDTVELEIFCEKEEKSYAELEGKVLDLSLRISSSKDCLKYQECSEQKVVSERQEVFQMKFAKQGENYVLCTYDFVTGFLTVDRSHAGRSASICEVRRIYVGSSEELSLRLLLDRFSFEIFINDGEQALSGTLYELPAEAKEISFQGEGLRLLVEKHSLREIELGAL</sequence>
<dbReference type="Gene3D" id="2.60.120.560">
    <property type="entry name" value="Exo-inulinase, domain 1"/>
    <property type="match status" value="1"/>
</dbReference>
<dbReference type="InterPro" id="IPR023296">
    <property type="entry name" value="Glyco_hydro_beta-prop_sf"/>
</dbReference>
<dbReference type="GeneID" id="85013994"/>
<evidence type="ECO:0000313" key="8">
    <source>
        <dbReference type="EMBL" id="MBB6040466.1"/>
    </source>
</evidence>
<dbReference type="AlphaFoldDB" id="A0A7W9SEQ6"/>
<name>A0A7W9SEQ6_9FIRM</name>
<feature type="domain" description="Glycosyl hydrolase family 32 N-terminal" evidence="6">
    <location>
        <begin position="35"/>
        <end position="369"/>
    </location>
</feature>
<dbReference type="SUPFAM" id="SSF49899">
    <property type="entry name" value="Concanavalin A-like lectins/glucanases"/>
    <property type="match status" value="1"/>
</dbReference>
<dbReference type="CDD" id="cd08996">
    <property type="entry name" value="GH32_FFase"/>
    <property type="match status" value="1"/>
</dbReference>
<dbReference type="InterPro" id="IPR051214">
    <property type="entry name" value="GH32_Enzymes"/>
</dbReference>
<gene>
    <name evidence="8" type="ORF">HNQ46_000429</name>
</gene>
<dbReference type="Gene3D" id="2.115.10.20">
    <property type="entry name" value="Glycosyl hydrolase domain, family 43"/>
    <property type="match status" value="1"/>
</dbReference>
<dbReference type="GO" id="GO:0004564">
    <property type="term" value="F:beta-fructofuranosidase activity"/>
    <property type="evidence" value="ECO:0007669"/>
    <property type="project" value="UniProtKB-EC"/>
</dbReference>
<dbReference type="InterPro" id="IPR013320">
    <property type="entry name" value="ConA-like_dom_sf"/>
</dbReference>
<comment type="caution">
    <text evidence="8">The sequence shown here is derived from an EMBL/GenBank/DDBJ whole genome shotgun (WGS) entry which is preliminary data.</text>
</comment>
<dbReference type="EMBL" id="JACHHH010000002">
    <property type="protein sequence ID" value="MBB6040466.1"/>
    <property type="molecule type" value="Genomic_DNA"/>
</dbReference>
<dbReference type="GO" id="GO:0005975">
    <property type="term" value="P:carbohydrate metabolic process"/>
    <property type="evidence" value="ECO:0007669"/>
    <property type="project" value="InterPro"/>
</dbReference>